<proteinExistence type="predicted"/>
<dbReference type="EMBL" id="LAVV01006939">
    <property type="protein sequence ID" value="KNZ57712.1"/>
    <property type="molecule type" value="Genomic_DNA"/>
</dbReference>
<reference evidence="1 2" key="1">
    <citation type="submission" date="2015-08" db="EMBL/GenBank/DDBJ databases">
        <title>Next Generation Sequencing and Analysis of the Genome of Puccinia sorghi L Schw, the Causal Agent of Maize Common Rust.</title>
        <authorList>
            <person name="Rochi L."/>
            <person name="Burguener G."/>
            <person name="Darino M."/>
            <person name="Turjanski A."/>
            <person name="Kreff E."/>
            <person name="Dieguez M.J."/>
            <person name="Sacco F."/>
        </authorList>
    </citation>
    <scope>NUCLEOTIDE SEQUENCE [LARGE SCALE GENOMIC DNA]</scope>
    <source>
        <strain evidence="1 2">RO10H11247</strain>
    </source>
</reference>
<comment type="caution">
    <text evidence="1">The sequence shown here is derived from an EMBL/GenBank/DDBJ whole genome shotgun (WGS) entry which is preliminary data.</text>
</comment>
<organism evidence="1 2">
    <name type="scientific">Puccinia sorghi</name>
    <dbReference type="NCBI Taxonomy" id="27349"/>
    <lineage>
        <taxon>Eukaryota</taxon>
        <taxon>Fungi</taxon>
        <taxon>Dikarya</taxon>
        <taxon>Basidiomycota</taxon>
        <taxon>Pucciniomycotina</taxon>
        <taxon>Pucciniomycetes</taxon>
        <taxon>Pucciniales</taxon>
        <taxon>Pucciniaceae</taxon>
        <taxon>Puccinia</taxon>
    </lineage>
</organism>
<sequence>MPVSNIAVHHEGYSPLQISEVKDRAENIPEEALINYLETIPQFSKQKSTIFTGLDQKYSMKYDYVFIKDSLNILGKKAHQMHSIFKPNFRKLSANIQHLKDFNKLLTQGTKEILYKAKDQGGHAKTMEISTFKQKGLAARLKAIFQISENDVSPSILNSDVVGIIRKIVWDGQIERLNAILHDLDSLKDKEENRFSTINILIHKLQRNIFQTVDYMYKQEMISEKALVDFFRLKNTFELAALNMYFNPEIDRVSDFWDRIYRNKNPISTLNRWDCSNYRTLYEAEIL</sequence>
<evidence type="ECO:0000313" key="2">
    <source>
        <dbReference type="Proteomes" id="UP000037035"/>
    </source>
</evidence>
<accession>A0A0L6VAW3</accession>
<dbReference type="OrthoDB" id="10319415at2759"/>
<dbReference type="VEuPathDB" id="FungiDB:VP01_2091g2"/>
<keyword evidence="2" id="KW-1185">Reference proteome</keyword>
<dbReference type="Proteomes" id="UP000037035">
    <property type="component" value="Unassembled WGS sequence"/>
</dbReference>
<dbReference type="AlphaFoldDB" id="A0A0L6VAW3"/>
<protein>
    <submittedName>
        <fullName evidence="1">Uncharacterized protein</fullName>
    </submittedName>
</protein>
<name>A0A0L6VAW3_9BASI</name>
<gene>
    <name evidence="1" type="ORF">VP01_2091g2</name>
</gene>
<evidence type="ECO:0000313" key="1">
    <source>
        <dbReference type="EMBL" id="KNZ57712.1"/>
    </source>
</evidence>